<dbReference type="AlphaFoldDB" id="A0AAE1VW16"/>
<reference evidence="1" key="1">
    <citation type="submission" date="2023-12" db="EMBL/GenBank/DDBJ databases">
        <title>Genome assembly of Anisodus tanguticus.</title>
        <authorList>
            <person name="Wang Y.-J."/>
        </authorList>
    </citation>
    <scope>NUCLEOTIDE SEQUENCE</scope>
    <source>
        <strain evidence="1">KB-2021</strain>
        <tissue evidence="1">Leaf</tissue>
    </source>
</reference>
<evidence type="ECO:0000313" key="1">
    <source>
        <dbReference type="EMBL" id="KAK4379841.1"/>
    </source>
</evidence>
<name>A0AAE1VW16_9SOLA</name>
<sequence>MMESMGIEGNGGRLAMALEMDSEQSNNNANATNKSHAASFSPPPVPLLCGVDDLEMDSEAEKCRQLVGEESSSRSKTERFTFVNCFDMSYGTIGCILKELVKIYLYCIRATHVHKVRNEATKEAVQENLSKGQTLEDAVKTGQQVGNAAAKRASLQAKHIMGLMVSSGWDFFETVYVGGTLAEAIIRSVGTLLGSYIGGIIGERKTRWLGFLLGSQLGSWIGGRLGLMLYDVGNGLQFLLHLTKTNKSDGENNSLLLISS</sequence>
<accession>A0AAE1VW16</accession>
<gene>
    <name evidence="1" type="ORF">RND71_001703</name>
</gene>
<organism evidence="1 2">
    <name type="scientific">Anisodus tanguticus</name>
    <dbReference type="NCBI Taxonomy" id="243964"/>
    <lineage>
        <taxon>Eukaryota</taxon>
        <taxon>Viridiplantae</taxon>
        <taxon>Streptophyta</taxon>
        <taxon>Embryophyta</taxon>
        <taxon>Tracheophyta</taxon>
        <taxon>Spermatophyta</taxon>
        <taxon>Magnoliopsida</taxon>
        <taxon>eudicotyledons</taxon>
        <taxon>Gunneridae</taxon>
        <taxon>Pentapetalae</taxon>
        <taxon>asterids</taxon>
        <taxon>lamiids</taxon>
        <taxon>Solanales</taxon>
        <taxon>Solanaceae</taxon>
        <taxon>Solanoideae</taxon>
        <taxon>Hyoscyameae</taxon>
        <taxon>Anisodus</taxon>
    </lineage>
</organism>
<dbReference type="PANTHER" id="PTHR35702:SF2">
    <property type="match status" value="1"/>
</dbReference>
<keyword evidence="2" id="KW-1185">Reference proteome</keyword>
<comment type="caution">
    <text evidence="1">The sequence shown here is derived from an EMBL/GenBank/DDBJ whole genome shotgun (WGS) entry which is preliminary data.</text>
</comment>
<proteinExistence type="predicted"/>
<dbReference type="PANTHER" id="PTHR35702">
    <property type="entry name" value="EXPRESSED PROTEIN"/>
    <property type="match status" value="1"/>
</dbReference>
<dbReference type="EMBL" id="JAVYJV010000001">
    <property type="protein sequence ID" value="KAK4379841.1"/>
    <property type="molecule type" value="Genomic_DNA"/>
</dbReference>
<dbReference type="Proteomes" id="UP001291623">
    <property type="component" value="Unassembled WGS sequence"/>
</dbReference>
<protein>
    <submittedName>
        <fullName evidence="1">Uncharacterized protein</fullName>
    </submittedName>
</protein>
<evidence type="ECO:0000313" key="2">
    <source>
        <dbReference type="Proteomes" id="UP001291623"/>
    </source>
</evidence>